<dbReference type="InterPro" id="IPR007375">
    <property type="entry name" value="SoxG"/>
</dbReference>
<dbReference type="InterPro" id="IPR027266">
    <property type="entry name" value="TrmE/GcvT-like"/>
</dbReference>
<evidence type="ECO:0000313" key="1">
    <source>
        <dbReference type="EMBL" id="GAB40558.1"/>
    </source>
</evidence>
<dbReference type="Pfam" id="PF04268">
    <property type="entry name" value="SoxG"/>
    <property type="match status" value="1"/>
</dbReference>
<dbReference type="RefSeq" id="WP_005207630.1">
    <property type="nucleotide sequence ID" value="NZ_BAFC01000107.1"/>
</dbReference>
<proteinExistence type="predicted"/>
<dbReference type="Proteomes" id="UP000005845">
    <property type="component" value="Unassembled WGS sequence"/>
</dbReference>
<dbReference type="SUPFAM" id="SSF103025">
    <property type="entry name" value="Folate-binding domain"/>
    <property type="match status" value="1"/>
</dbReference>
<dbReference type="AlphaFoldDB" id="H5U4A0"/>
<comment type="caution">
    <text evidence="1">The sequence shown here is derived from an EMBL/GenBank/DDBJ whole genome shotgun (WGS) entry which is preliminary data.</text>
</comment>
<dbReference type="Gene3D" id="3.30.1360.120">
    <property type="entry name" value="Probable tRNA modification gtpase trme, domain 1"/>
    <property type="match status" value="1"/>
</dbReference>
<keyword evidence="2" id="KW-1185">Reference proteome</keyword>
<name>H5U4A0_9ACTN</name>
<protein>
    <submittedName>
        <fullName evidence="1">Sarcosine oxidase gamma subunit</fullName>
    </submittedName>
</protein>
<accession>H5U4A0</accession>
<gene>
    <name evidence="1" type="primary">soxG</name>
    <name evidence="1" type="ORF">GOSPT_109_00110</name>
</gene>
<dbReference type="eggNOG" id="COG4583">
    <property type="taxonomic scope" value="Bacteria"/>
</dbReference>
<evidence type="ECO:0000313" key="2">
    <source>
        <dbReference type="Proteomes" id="UP000005845"/>
    </source>
</evidence>
<dbReference type="Gene3D" id="3.30.70.1520">
    <property type="entry name" value="Heterotetrameric sarcosine oxidase"/>
    <property type="match status" value="1"/>
</dbReference>
<organism evidence="1 2">
    <name type="scientific">Gordonia sputi NBRC 100414</name>
    <dbReference type="NCBI Taxonomy" id="1089453"/>
    <lineage>
        <taxon>Bacteria</taxon>
        <taxon>Bacillati</taxon>
        <taxon>Actinomycetota</taxon>
        <taxon>Actinomycetes</taxon>
        <taxon>Mycobacteriales</taxon>
        <taxon>Gordoniaceae</taxon>
        <taxon>Gordonia</taxon>
    </lineage>
</organism>
<sequence>MADISLTPRSPLTGWQEVFDALAPAVQLTETPVAQSIVRTSDADAIARLDLPGVCELRRHDGEVAVWLGPTEWLLYREGVSGHDLVDDVVSRAGDNAYVLDATAQRTRLVLGGPHARTILAHGCAVDLSDSGFSPDRAVSTLLAQTGVVIHRDEHDDTYTLFVRSSFADYLADWLVDAATEYAAASATDMTPST</sequence>
<dbReference type="EMBL" id="BAFC01000107">
    <property type="protein sequence ID" value="GAB40558.1"/>
    <property type="molecule type" value="Genomic_DNA"/>
</dbReference>
<reference evidence="1 2" key="1">
    <citation type="submission" date="2012-02" db="EMBL/GenBank/DDBJ databases">
        <title>Whole genome shotgun sequence of Gordonia sputi NBRC 100414.</title>
        <authorList>
            <person name="Yoshida I."/>
            <person name="Hosoyama A."/>
            <person name="Tsuchikane K."/>
            <person name="Katsumata H."/>
            <person name="Yamazaki S."/>
            <person name="Fujita N."/>
        </authorList>
    </citation>
    <scope>NUCLEOTIDE SEQUENCE [LARGE SCALE GENOMIC DNA]</scope>
    <source>
        <strain evidence="1 2">NBRC 100414</strain>
    </source>
</reference>